<evidence type="ECO:0000256" key="7">
    <source>
        <dbReference type="ARBA" id="ARBA00022949"/>
    </source>
</evidence>
<keyword evidence="8 12" id="KW-1133">Transmembrane helix</keyword>
<evidence type="ECO:0000256" key="2">
    <source>
        <dbReference type="ARBA" id="ARBA00004651"/>
    </source>
</evidence>
<comment type="function">
    <text evidence="12">Structural component of the gap junctions.</text>
</comment>
<comment type="similarity">
    <text evidence="12">Belongs to the pannexin family.</text>
</comment>
<comment type="caution">
    <text evidence="13">The sequence shown here is derived from an EMBL/GenBank/DDBJ whole genome shotgun (WGS) entry which is preliminary data.</text>
</comment>
<evidence type="ECO:0000256" key="11">
    <source>
        <dbReference type="ARBA" id="ARBA00023303"/>
    </source>
</evidence>
<evidence type="ECO:0000256" key="6">
    <source>
        <dbReference type="ARBA" id="ARBA00022868"/>
    </source>
</evidence>
<evidence type="ECO:0000256" key="1">
    <source>
        <dbReference type="ARBA" id="ARBA00004610"/>
    </source>
</evidence>
<feature type="transmembrane region" description="Helical" evidence="12">
    <location>
        <begin position="195"/>
        <end position="219"/>
    </location>
</feature>
<evidence type="ECO:0000256" key="3">
    <source>
        <dbReference type="ARBA" id="ARBA00022448"/>
    </source>
</evidence>
<keyword evidence="3 12" id="KW-0813">Transport</keyword>
<proteinExistence type="inferred from homology"/>
<comment type="subcellular location">
    <subcellularLocation>
        <location evidence="1">Cell junction</location>
        <location evidence="1">Gap junction</location>
    </subcellularLocation>
    <subcellularLocation>
        <location evidence="2 12">Cell membrane</location>
        <topology evidence="2 12">Multi-pass membrane protein</topology>
    </subcellularLocation>
</comment>
<evidence type="ECO:0000256" key="12">
    <source>
        <dbReference type="RuleBase" id="RU010713"/>
    </source>
</evidence>
<dbReference type="PROSITE" id="PS51013">
    <property type="entry name" value="PANNEXIN"/>
    <property type="match status" value="1"/>
</dbReference>
<dbReference type="EMBL" id="CAJEWN010000570">
    <property type="protein sequence ID" value="CAD2186029.1"/>
    <property type="molecule type" value="Genomic_DNA"/>
</dbReference>
<evidence type="ECO:0000256" key="5">
    <source>
        <dbReference type="ARBA" id="ARBA00022692"/>
    </source>
</evidence>
<dbReference type="GO" id="GO:0005243">
    <property type="term" value="F:gap junction channel activity"/>
    <property type="evidence" value="ECO:0007669"/>
    <property type="project" value="TreeGrafter"/>
</dbReference>
<dbReference type="GO" id="GO:0005921">
    <property type="term" value="C:gap junction"/>
    <property type="evidence" value="ECO:0007669"/>
    <property type="project" value="UniProtKB-SubCell"/>
</dbReference>
<feature type="transmembrane region" description="Helical" evidence="12">
    <location>
        <begin position="101"/>
        <end position="123"/>
    </location>
</feature>
<keyword evidence="9 12" id="KW-0406">Ion transport</keyword>
<name>A0A6V7WGB3_MELEN</name>
<evidence type="ECO:0000256" key="8">
    <source>
        <dbReference type="ARBA" id="ARBA00022989"/>
    </source>
</evidence>
<keyword evidence="11 12" id="KW-0407">Ion channel</keyword>
<dbReference type="GO" id="GO:0005886">
    <property type="term" value="C:plasma membrane"/>
    <property type="evidence" value="ECO:0007669"/>
    <property type="project" value="UniProtKB-SubCell"/>
</dbReference>
<keyword evidence="10 12" id="KW-0472">Membrane</keyword>
<feature type="transmembrane region" description="Helical" evidence="12">
    <location>
        <begin position="21"/>
        <end position="41"/>
    </location>
</feature>
<accession>A0A6V7WGB3</accession>
<feature type="transmembrane region" description="Helical" evidence="12">
    <location>
        <begin position="287"/>
        <end position="310"/>
    </location>
</feature>
<keyword evidence="5 12" id="KW-0812">Transmembrane</keyword>
<organism evidence="13 14">
    <name type="scientific">Meloidogyne enterolobii</name>
    <name type="common">Root-knot nematode worm</name>
    <name type="synonym">Meloidogyne mayaguensis</name>
    <dbReference type="NCBI Taxonomy" id="390850"/>
    <lineage>
        <taxon>Eukaryota</taxon>
        <taxon>Metazoa</taxon>
        <taxon>Ecdysozoa</taxon>
        <taxon>Nematoda</taxon>
        <taxon>Chromadorea</taxon>
        <taxon>Rhabditida</taxon>
        <taxon>Tylenchina</taxon>
        <taxon>Tylenchomorpha</taxon>
        <taxon>Tylenchoidea</taxon>
        <taxon>Meloidogynidae</taxon>
        <taxon>Meloidogyninae</taxon>
        <taxon>Meloidogyne</taxon>
    </lineage>
</organism>
<dbReference type="InterPro" id="IPR000990">
    <property type="entry name" value="Innexin"/>
</dbReference>
<keyword evidence="4" id="KW-1003">Cell membrane</keyword>
<dbReference type="OrthoDB" id="5867527at2759"/>
<dbReference type="Pfam" id="PF00876">
    <property type="entry name" value="Innexin"/>
    <property type="match status" value="1"/>
</dbReference>
<sequence length="520" mass="60874">MDVIKRIAQKRLKPRHEEDMVDRANYMTTSFILATAAVLVFTKEFGPFSEPIYCWSQAEWSDDWLEYAHDFCFIESTYYVPSNKTMPMKGARNNHNDRISYYQWVPFIFVLQAIICQLPNYLWRISNAFSSKRLPSILNQAHKAAGKDCENNVAAGIARHLASVLLDSDLNNLEDKELGIFCKFGGILIQNTLSFVYLLMKCLFLFVNIGQLIFISLFLGANKTPFWGIQMFKSFITYGSAWEHNGLFPRVSLCDFKIRMLNDLFANFTVQCVLMANYLNEKIFFLLYYWFALMTVLTILNTLRWFWLLFRPSINYFQKQVELSTTQIFFDQIFFQELEELNNQQQKNYNLNISQFFETDKIFKNKNKGECQSPSTLSSNSQTTTMTTATSETYNSCINDLENINLIRQEQQNFDKKGNESKENSISTIKMPNNLFQQNLKIIEPKTKTGWKNKIMEQNYLNLEKAIHRYKSINFVEKLGMDGVLIFQLINDNAGPRMVSLIIGELFKIYVEFMKKNERF</sequence>
<dbReference type="PRINTS" id="PR01262">
    <property type="entry name" value="INNEXIN"/>
</dbReference>
<keyword evidence="6" id="KW-0303">Gap junction</keyword>
<gene>
    <name evidence="12" type="primary">inx</name>
    <name evidence="13" type="ORF">MENT_LOCUS38492</name>
</gene>
<evidence type="ECO:0000313" key="13">
    <source>
        <dbReference type="EMBL" id="CAD2186029.1"/>
    </source>
</evidence>
<protein>
    <recommendedName>
        <fullName evidence="12">Innexin</fullName>
    </recommendedName>
</protein>
<dbReference type="PANTHER" id="PTHR11893:SF32">
    <property type="entry name" value="INNEXIN"/>
    <property type="match status" value="1"/>
</dbReference>
<evidence type="ECO:0000256" key="9">
    <source>
        <dbReference type="ARBA" id="ARBA00023065"/>
    </source>
</evidence>
<evidence type="ECO:0000256" key="10">
    <source>
        <dbReference type="ARBA" id="ARBA00023136"/>
    </source>
</evidence>
<dbReference type="PANTHER" id="PTHR11893">
    <property type="entry name" value="INNEXIN"/>
    <property type="match status" value="1"/>
</dbReference>
<dbReference type="AlphaFoldDB" id="A0A6V7WGB3"/>
<dbReference type="Proteomes" id="UP000580250">
    <property type="component" value="Unassembled WGS sequence"/>
</dbReference>
<evidence type="ECO:0000256" key="4">
    <source>
        <dbReference type="ARBA" id="ARBA00022475"/>
    </source>
</evidence>
<reference evidence="13 14" key="1">
    <citation type="submission" date="2020-08" db="EMBL/GenBank/DDBJ databases">
        <authorList>
            <person name="Koutsovoulos G."/>
            <person name="Danchin GJ E."/>
        </authorList>
    </citation>
    <scope>NUCLEOTIDE SEQUENCE [LARGE SCALE GENOMIC DNA]</scope>
</reference>
<evidence type="ECO:0000313" key="14">
    <source>
        <dbReference type="Proteomes" id="UP000580250"/>
    </source>
</evidence>
<dbReference type="GO" id="GO:0034220">
    <property type="term" value="P:monoatomic ion transmembrane transport"/>
    <property type="evidence" value="ECO:0007669"/>
    <property type="project" value="UniProtKB-KW"/>
</dbReference>
<keyword evidence="7" id="KW-0965">Cell junction</keyword>